<gene>
    <name evidence="1" type="ORF">MSG28_008215</name>
</gene>
<reference evidence="1 2" key="1">
    <citation type="journal article" date="2022" name="Genome Biol. Evol.">
        <title>The Spruce Budworm Genome: Reconstructing the Evolutionary History of Antifreeze Proteins.</title>
        <authorList>
            <person name="Beliveau C."/>
            <person name="Gagne P."/>
            <person name="Picq S."/>
            <person name="Vernygora O."/>
            <person name="Keeling C.I."/>
            <person name="Pinkney K."/>
            <person name="Doucet D."/>
            <person name="Wen F."/>
            <person name="Johnston J.S."/>
            <person name="Maaroufi H."/>
            <person name="Boyle B."/>
            <person name="Laroche J."/>
            <person name="Dewar K."/>
            <person name="Juretic N."/>
            <person name="Blackburn G."/>
            <person name="Nisole A."/>
            <person name="Brunet B."/>
            <person name="Brandao M."/>
            <person name="Lumley L."/>
            <person name="Duan J."/>
            <person name="Quan G."/>
            <person name="Lucarotti C.J."/>
            <person name="Roe A.D."/>
            <person name="Sperling F.A.H."/>
            <person name="Levesque R.C."/>
            <person name="Cusson M."/>
        </authorList>
    </citation>
    <scope>NUCLEOTIDE SEQUENCE [LARGE SCALE GENOMIC DNA]</scope>
    <source>
        <strain evidence="1">Glfc:IPQL:Cfum</strain>
    </source>
</reference>
<keyword evidence="2" id="KW-1185">Reference proteome</keyword>
<dbReference type="EMBL" id="CM046113">
    <property type="protein sequence ID" value="KAI8421122.1"/>
    <property type="molecule type" value="Genomic_DNA"/>
</dbReference>
<protein>
    <submittedName>
        <fullName evidence="1">Uncharacterized protein</fullName>
    </submittedName>
</protein>
<dbReference type="Proteomes" id="UP001064048">
    <property type="component" value="Chromosome 13"/>
</dbReference>
<evidence type="ECO:0000313" key="1">
    <source>
        <dbReference type="EMBL" id="KAI8421122.1"/>
    </source>
</evidence>
<accession>A0ACC0JAL0</accession>
<proteinExistence type="predicted"/>
<organism evidence="1 2">
    <name type="scientific">Choristoneura fumiferana</name>
    <name type="common">Spruce budworm moth</name>
    <name type="synonym">Archips fumiferana</name>
    <dbReference type="NCBI Taxonomy" id="7141"/>
    <lineage>
        <taxon>Eukaryota</taxon>
        <taxon>Metazoa</taxon>
        <taxon>Ecdysozoa</taxon>
        <taxon>Arthropoda</taxon>
        <taxon>Hexapoda</taxon>
        <taxon>Insecta</taxon>
        <taxon>Pterygota</taxon>
        <taxon>Neoptera</taxon>
        <taxon>Endopterygota</taxon>
        <taxon>Lepidoptera</taxon>
        <taxon>Glossata</taxon>
        <taxon>Ditrysia</taxon>
        <taxon>Tortricoidea</taxon>
        <taxon>Tortricidae</taxon>
        <taxon>Tortricinae</taxon>
        <taxon>Choristoneura</taxon>
    </lineage>
</organism>
<name>A0ACC0JAL0_CHOFU</name>
<evidence type="ECO:0000313" key="2">
    <source>
        <dbReference type="Proteomes" id="UP001064048"/>
    </source>
</evidence>
<comment type="caution">
    <text evidence="1">The sequence shown here is derived from an EMBL/GenBank/DDBJ whole genome shotgun (WGS) entry which is preliminary data.</text>
</comment>
<sequence length="288" mass="33290">MSFTIIPTSPNVSHFSDGCKDNEPQGTPVYAALCMFIESEVAMYGEQKQQVPRYSDVPSFFTTNKGHQVMFYRGFKFMLHRDNGIKKRWRCSKEGYRGCRAAVYTSLDGCVELRNEHNHPPGAFAKNLYNVSVADLLFYCSAEAVLVETPKNKRFVYLNGYRFSLQSTNKAGERWRCVRHWDGCRAAVYIDDIKVVKAINSHNHKIKSHRKRRERFKKTRYLRGATWTTKTMSAALLEYQMSLGSQSAIARKYGIPRKTFNDHVRTGSSEKRLGRRPRTTQDMLEINK</sequence>